<evidence type="ECO:0000313" key="1">
    <source>
        <dbReference type="EMBL" id="AAK94368.1"/>
    </source>
</evidence>
<accession>Q94MT6</accession>
<evidence type="ECO:0000313" key="2">
    <source>
        <dbReference type="Proteomes" id="UP000002093"/>
    </source>
</evidence>
<dbReference type="Proteomes" id="UP000002093">
    <property type="component" value="Segment"/>
</dbReference>
<reference evidence="1 2" key="1">
    <citation type="submission" date="2001-06" db="EMBL/GenBank/DDBJ databases">
        <title>Genome organization of temperate Myxococcus phage Mx8.</title>
        <authorList>
            <person name="Youderian P."/>
            <person name="Walthers D."/>
            <person name="Salmi D."/>
            <person name="Magrini V."/>
            <person name="Hartzell P.L."/>
        </authorList>
    </citation>
    <scope>NUCLEOTIDE SEQUENCE [LARGE SCALE GENOMIC DNA]</scope>
</reference>
<sequence length="61" mass="6791">MNALLFALVDAVLRCKAIELSAEAASCHRFGNMSPRMVRRAWTACDRLGWWRSLWPLGGGA</sequence>
<dbReference type="KEGG" id="vg:921738"/>
<proteinExistence type="predicted"/>
<protein>
    <submittedName>
        <fullName evidence="1">p33</fullName>
    </submittedName>
</protein>
<dbReference type="GeneID" id="921738"/>
<dbReference type="EMBL" id="AF396866">
    <property type="protein sequence ID" value="AAK94368.1"/>
    <property type="molecule type" value="Genomic_DNA"/>
</dbReference>
<dbReference type="RefSeq" id="NP_203447.1">
    <property type="nucleotide sequence ID" value="NC_003085.1"/>
</dbReference>
<name>Q94MT6_9CAUD</name>
<keyword evidence="2" id="KW-1185">Reference proteome</keyword>
<organism evidence="1 2">
    <name type="scientific">Myxococcus phage Mx8</name>
    <dbReference type="NCBI Taxonomy" id="49964"/>
    <lineage>
        <taxon>Viruses</taxon>
        <taxon>Duplodnaviria</taxon>
        <taxon>Heunggongvirae</taxon>
        <taxon>Uroviricota</taxon>
        <taxon>Caudoviricetes</taxon>
        <taxon>Myxoctovirus</taxon>
        <taxon>Myxoctovirus Mx8</taxon>
    </lineage>
</organism>